<dbReference type="AlphaFoldDB" id="D7DLG2"/>
<dbReference type="Pfam" id="PF04230">
    <property type="entry name" value="PS_pyruv_trans"/>
    <property type="match status" value="1"/>
</dbReference>
<reference evidence="3" key="1">
    <citation type="submission" date="2010-05" db="EMBL/GenBank/DDBJ databases">
        <title>Complete sequence of Methylotenera sp. 301.</title>
        <authorList>
            <person name="Lucas S."/>
            <person name="Copeland A."/>
            <person name="Lapidus A."/>
            <person name="Cheng J.-F."/>
            <person name="Bruce D."/>
            <person name="Goodwin L."/>
            <person name="Pitluck S."/>
            <person name="Clum A."/>
            <person name="Land M."/>
            <person name="Hauser L."/>
            <person name="Kyrpides N."/>
            <person name="Ivanova N."/>
            <person name="Chistoservova L."/>
            <person name="Kalyuzhnaya M."/>
            <person name="Woyke T."/>
        </authorList>
    </citation>
    <scope>NUCLEOTIDE SEQUENCE [LARGE SCALE GENOMIC DNA]</scope>
    <source>
        <strain evidence="3">301</strain>
    </source>
</reference>
<gene>
    <name evidence="2" type="ordered locus">M301_2268</name>
</gene>
<dbReference type="KEGG" id="meh:M301_2268"/>
<organism evidence="2 3">
    <name type="scientific">Methylotenera versatilis (strain 301)</name>
    <dbReference type="NCBI Taxonomy" id="666681"/>
    <lineage>
        <taxon>Bacteria</taxon>
        <taxon>Pseudomonadati</taxon>
        <taxon>Pseudomonadota</taxon>
        <taxon>Betaproteobacteria</taxon>
        <taxon>Nitrosomonadales</taxon>
        <taxon>Methylophilaceae</taxon>
        <taxon>Methylotenera</taxon>
    </lineage>
</organism>
<accession>D7DLG2</accession>
<dbReference type="RefSeq" id="WP_013148941.1">
    <property type="nucleotide sequence ID" value="NC_014207.1"/>
</dbReference>
<dbReference type="OrthoDB" id="9803627at2"/>
<dbReference type="eggNOG" id="COG2327">
    <property type="taxonomic scope" value="Bacteria"/>
</dbReference>
<evidence type="ECO:0000313" key="2">
    <source>
        <dbReference type="EMBL" id="ADI30633.1"/>
    </source>
</evidence>
<protein>
    <submittedName>
        <fullName evidence="2">ExoV-like protein</fullName>
    </submittedName>
</protein>
<dbReference type="InterPro" id="IPR007345">
    <property type="entry name" value="Polysacch_pyruvyl_Trfase"/>
</dbReference>
<dbReference type="STRING" id="666681.M301_2268"/>
<keyword evidence="3" id="KW-1185">Reference proteome</keyword>
<reference evidence="2 3" key="2">
    <citation type="journal article" date="2011" name="J. Bacteriol.">
        <title>Genomes of three methylotrophs from a single niche uncover genetic and metabolic divergence of Methylophilaceae.</title>
        <authorList>
            <person name="Lapidus A."/>
            <person name="Clum A."/>
            <person name="Labutti K."/>
            <person name="Kaluzhnaya M.G."/>
            <person name="Lim S."/>
            <person name="Beck D.A."/>
            <person name="Glavina Del Rio T."/>
            <person name="Nolan M."/>
            <person name="Mavromatis K."/>
            <person name="Huntemann M."/>
            <person name="Lucas S."/>
            <person name="Lidstrom M.E."/>
            <person name="Ivanova N."/>
            <person name="Chistoserdova L."/>
        </authorList>
    </citation>
    <scope>NUCLEOTIDE SEQUENCE [LARGE SCALE GENOMIC DNA]</scope>
    <source>
        <strain evidence="2 3">301</strain>
    </source>
</reference>
<name>D7DLG2_METV0</name>
<evidence type="ECO:0000259" key="1">
    <source>
        <dbReference type="Pfam" id="PF04230"/>
    </source>
</evidence>
<proteinExistence type="predicted"/>
<dbReference type="EMBL" id="CP002056">
    <property type="protein sequence ID" value="ADI30633.1"/>
    <property type="molecule type" value="Genomic_DNA"/>
</dbReference>
<feature type="domain" description="Polysaccharide pyruvyl transferase" evidence="1">
    <location>
        <begin position="28"/>
        <end position="184"/>
    </location>
</feature>
<evidence type="ECO:0000313" key="3">
    <source>
        <dbReference type="Proteomes" id="UP000000383"/>
    </source>
</evidence>
<sequence length="300" mass="33961">MNLYFYRGKQPNFGDELNTWMWPKLIDDVWETDDDTIFLGIGSIIFDFFPKDKKKVVFGAGYGGYTKLPELDNNWKFHFVRGKLTAKSLGIDENLGIGDAAILLRSCVKQKVDKRYKVSFMPHWESTFIGNWELACQLGSIHYIDPCAPVDDVLDQILASELVITEAMHGAIVSDALRVPWIPIQPISNAHSMKWFDWASALDIDLKPTQMVCSSLLESTVLFFDDKSPVIADKFRRRGTLLLNVAPQIFAQRAADKLLNISKNVMPSLSSDVRIESAHDQMLTKLDELIIDLGKGKVIY</sequence>
<dbReference type="HOGENOM" id="CLU_064297_0_0_4"/>
<dbReference type="Proteomes" id="UP000000383">
    <property type="component" value="Chromosome"/>
</dbReference>